<evidence type="ECO:0000313" key="3">
    <source>
        <dbReference type="Proteomes" id="UP000005439"/>
    </source>
</evidence>
<dbReference type="SUPFAM" id="SSF48726">
    <property type="entry name" value="Immunoglobulin"/>
    <property type="match status" value="2"/>
</dbReference>
<dbReference type="InterPro" id="IPR013783">
    <property type="entry name" value="Ig-like_fold"/>
</dbReference>
<dbReference type="SUPFAM" id="SSF49373">
    <property type="entry name" value="Invasin/intimin cell-adhesion fragments"/>
    <property type="match status" value="1"/>
</dbReference>
<dbReference type="STRING" id="679936.Sulac_2242"/>
<dbReference type="PATRIC" id="fig|679936.5.peg.2323"/>
<keyword evidence="3" id="KW-1185">Reference proteome</keyword>
<dbReference type="HOGENOM" id="CLU_309923_0_0_9"/>
<reference evidence="2 3" key="2">
    <citation type="journal article" date="2012" name="Stand. Genomic Sci.">
        <title>Complete genome sequence of the moderately thermophilic mineral-sulfide-oxidizing firmicute Sulfobacillus acidophilus type strain (NAL(T)).</title>
        <authorList>
            <person name="Anderson I."/>
            <person name="Chertkov O."/>
            <person name="Chen A."/>
            <person name="Saunders E."/>
            <person name="Lapidus A."/>
            <person name="Nolan M."/>
            <person name="Lucas S."/>
            <person name="Hammon N."/>
            <person name="Deshpande S."/>
            <person name="Cheng J.F."/>
            <person name="Han C."/>
            <person name="Tapia R."/>
            <person name="Goodwin L.A."/>
            <person name="Pitluck S."/>
            <person name="Liolios K."/>
            <person name="Pagani I."/>
            <person name="Ivanova N."/>
            <person name="Mikhailova N."/>
            <person name="Pati A."/>
            <person name="Palaniappan K."/>
            <person name="Land M."/>
            <person name="Pan C."/>
            <person name="Rohde M."/>
            <person name="Pukall R."/>
            <person name="Goker M."/>
            <person name="Detter J.C."/>
            <person name="Woyke T."/>
            <person name="Bristow J."/>
            <person name="Eisen J.A."/>
            <person name="Markowitz V."/>
            <person name="Hugenholtz P."/>
            <person name="Kyrpides N.C."/>
            <person name="Klenk H.P."/>
            <person name="Mavromatis K."/>
        </authorList>
    </citation>
    <scope>NUCLEOTIDE SEQUENCE [LARGE SCALE GENOMIC DNA]</scope>
    <source>
        <strain evidence="3">ATCC 700253 / DSM 10332 / NAL</strain>
    </source>
</reference>
<gene>
    <name evidence="2" type="ordered locus">Sulac_2242</name>
</gene>
<dbReference type="InterPro" id="IPR036179">
    <property type="entry name" value="Ig-like_dom_sf"/>
</dbReference>
<feature type="signal peptide" evidence="1">
    <location>
        <begin position="1"/>
        <end position="33"/>
    </location>
</feature>
<evidence type="ECO:0000256" key="1">
    <source>
        <dbReference type="SAM" id="SignalP"/>
    </source>
</evidence>
<feature type="chain" id="PRO_5003517995" evidence="1">
    <location>
        <begin position="34"/>
        <end position="952"/>
    </location>
</feature>
<evidence type="ECO:0000313" key="2">
    <source>
        <dbReference type="EMBL" id="AEW05715.1"/>
    </source>
</evidence>
<dbReference type="Proteomes" id="UP000005439">
    <property type="component" value="Chromosome"/>
</dbReference>
<accession>G8TU43</accession>
<dbReference type="AlphaFoldDB" id="G8TU43"/>
<reference evidence="3" key="1">
    <citation type="submission" date="2011-12" db="EMBL/GenBank/DDBJ databases">
        <title>The complete genome of chromosome of Sulfobacillus acidophilus DSM 10332.</title>
        <authorList>
            <person name="Lucas S."/>
            <person name="Han J."/>
            <person name="Lapidus A."/>
            <person name="Bruce D."/>
            <person name="Goodwin L."/>
            <person name="Pitluck S."/>
            <person name="Peters L."/>
            <person name="Kyrpides N."/>
            <person name="Mavromatis K."/>
            <person name="Ivanova N."/>
            <person name="Mikhailova N."/>
            <person name="Chertkov O."/>
            <person name="Saunders E."/>
            <person name="Detter J.C."/>
            <person name="Tapia R."/>
            <person name="Han C."/>
            <person name="Land M."/>
            <person name="Hauser L."/>
            <person name="Markowitz V."/>
            <person name="Cheng J.-F."/>
            <person name="Hugenholtz P."/>
            <person name="Woyke T."/>
            <person name="Wu D."/>
            <person name="Pukall R."/>
            <person name="Gehrich-Schroeter G."/>
            <person name="Schneider S."/>
            <person name="Klenk H.-P."/>
            <person name="Eisen J.A."/>
        </authorList>
    </citation>
    <scope>NUCLEOTIDE SEQUENCE [LARGE SCALE GENOMIC DNA]</scope>
    <source>
        <strain evidence="3">ATCC 700253 / DSM 10332 / NAL</strain>
    </source>
</reference>
<dbReference type="Gene3D" id="2.60.40.10">
    <property type="entry name" value="Immunoglobulins"/>
    <property type="match status" value="1"/>
</dbReference>
<dbReference type="KEGG" id="sap:Sulac_2242"/>
<keyword evidence="1" id="KW-0732">Signal</keyword>
<name>G8TU43_SULAD</name>
<dbReference type="InterPro" id="IPR008964">
    <property type="entry name" value="Invasin/intimin_cell_adhesion"/>
</dbReference>
<organism evidence="2 3">
    <name type="scientific">Sulfobacillus acidophilus (strain ATCC 700253 / DSM 10332 / NAL)</name>
    <dbReference type="NCBI Taxonomy" id="679936"/>
    <lineage>
        <taxon>Bacteria</taxon>
        <taxon>Bacillati</taxon>
        <taxon>Bacillota</taxon>
        <taxon>Clostridia</taxon>
        <taxon>Eubacteriales</taxon>
        <taxon>Clostridiales Family XVII. Incertae Sedis</taxon>
        <taxon>Sulfobacillus</taxon>
    </lineage>
</organism>
<dbReference type="EMBL" id="CP003179">
    <property type="protein sequence ID" value="AEW05715.1"/>
    <property type="molecule type" value="Genomic_DNA"/>
</dbReference>
<proteinExistence type="predicted"/>
<sequence>MSMKSRLTKKASGIALASSLVAIGLLPAAAAFAASMPSVSLSASSLTAQPGGSVTFTASSSGVSNPEYQFWVEQPNGQWTVAQNWSTSNTFTLNNVTTGDYLVTAYVLGQQQLQNHDWSAATNAEANGQQAVDGVFVDSSVSVSSSSATVTEGQTVTVTADASNIYSPLYQFWYKDPSGNWHQSGDYTANSTFTFTANQTGTYEIVAYAKSPLALNNPEGALMSNAASVTSAVGQPTIGNIQISGQSAGTGTSGSPALVTNGGSLTLSTTLLDAMGNPVPNVAITYDISGVTAGALPSVMSNGQVVSGTASTSSSGTYEYTVYTNSEGTASIQVSGPSGSTVSYTVQAVAPYQVNGNSLETPSAYVEFVTAGQVGISPLATSTAPYVGTLGQAIPVTVTVPPVNGVAQANVPVEFSDTATGLNGYFTNAAGSENFGLTQTVYTNAEGQATVYVIDPVAGDENTITASLTYNGAQVTESTYLEFQQAGIPTSIANLTVSNSNPSAGQQVTISGTVEDATGNPVPNVTVLVAAAAGSSTGNPNGYAEYELNGKATAFPNVNAGTLYDTTTNTGVPATSTYGAVLTTNASGQFSITVTDSQQETDTYYVYLTQNGYVDATPISQKLTYGASTSLSGIGLFATSAAASSATSASNLTGVQTTDTSPVTVYVAPFTSTGLDAGQSITYQLSASNGGLIDSINGTALTSPVSSVTLSETYSSTSGYTLTIPGELDKTASSPIFSVGVSNSTTGNTVLTVSSGSVSGTATIDVTAGPATNVTNFPAVVQLNAGSFQTLSYQVLDQAGNPVPNAASTLYYDGSQNNLWITQVNGVTLQQSLPVGSSNANEPTPIPLYSVSGLGYSSVSIPDVVSWNSGKNTVTVYSNNSGNVSLTLQAGPVTYYTSSSSPYVTSTTSASPSAPTYVYTYPDASQTQASNGAVYLGTTGPSGYSNIGQINW</sequence>
<protein>
    <submittedName>
        <fullName evidence="2">Two component regulator three Y domain-containing protein</fullName>
    </submittedName>
</protein>